<comment type="caution">
    <text evidence="2">The sequence shown here is derived from an EMBL/GenBank/DDBJ whole genome shotgun (WGS) entry which is preliminary data.</text>
</comment>
<protein>
    <recommendedName>
        <fullName evidence="4">DUF1764 domain-containing protein</fullName>
    </recommendedName>
</protein>
<evidence type="ECO:0000256" key="1">
    <source>
        <dbReference type="SAM" id="MobiDB-lite"/>
    </source>
</evidence>
<dbReference type="OrthoDB" id="20835at2759"/>
<proteinExistence type="predicted"/>
<evidence type="ECO:0000313" key="3">
    <source>
        <dbReference type="Proteomes" id="UP000447434"/>
    </source>
</evidence>
<dbReference type="EMBL" id="WOCE01000005">
    <property type="protein sequence ID" value="KAE9613541.1"/>
    <property type="molecule type" value="Genomic_DNA"/>
</dbReference>
<dbReference type="PANTHER" id="PTHR34066:SF1">
    <property type="entry name" value="DUF1764 FAMILY PROTEIN"/>
    <property type="match status" value="1"/>
</dbReference>
<accession>A0A6A4QHZ6</accession>
<dbReference type="Proteomes" id="UP000447434">
    <property type="component" value="Chromosome 5"/>
</dbReference>
<reference evidence="3" key="1">
    <citation type="journal article" date="2020" name="Nat. Commun.">
        <title>Genome sequence of the cluster root forming white lupin.</title>
        <authorList>
            <person name="Hufnagel B."/>
            <person name="Marques A."/>
            <person name="Soriano A."/>
            <person name="Marques L."/>
            <person name="Divol F."/>
            <person name="Doumas P."/>
            <person name="Sallet E."/>
            <person name="Mancinotti D."/>
            <person name="Carrere S."/>
            <person name="Marande W."/>
            <person name="Arribat S."/>
            <person name="Keller J."/>
            <person name="Huneau C."/>
            <person name="Blein T."/>
            <person name="Aime D."/>
            <person name="Laguerre M."/>
            <person name="Taylor J."/>
            <person name="Schubert V."/>
            <person name="Nelson M."/>
            <person name="Geu-Flores F."/>
            <person name="Crespi M."/>
            <person name="Gallardo-Guerrero K."/>
            <person name="Delaux P.-M."/>
            <person name="Salse J."/>
            <person name="Berges H."/>
            <person name="Guyot R."/>
            <person name="Gouzy J."/>
            <person name="Peret B."/>
        </authorList>
    </citation>
    <scope>NUCLEOTIDE SEQUENCE [LARGE SCALE GENOMIC DNA]</scope>
    <source>
        <strain evidence="3">cv. Amiga</strain>
    </source>
</reference>
<keyword evidence="3" id="KW-1185">Reference proteome</keyword>
<name>A0A6A4QHZ6_LUPAL</name>
<gene>
    <name evidence="2" type="ORF">Lalb_Chr05g0218511</name>
</gene>
<dbReference type="PANTHER" id="PTHR34066">
    <property type="entry name" value="GROWTH FACTOR 2"/>
    <property type="match status" value="1"/>
</dbReference>
<dbReference type="Pfam" id="PF08576">
    <property type="entry name" value="DUF1764"/>
    <property type="match status" value="1"/>
</dbReference>
<evidence type="ECO:0000313" key="2">
    <source>
        <dbReference type="EMBL" id="KAE9613541.1"/>
    </source>
</evidence>
<evidence type="ECO:0008006" key="4">
    <source>
        <dbReference type="Google" id="ProtNLM"/>
    </source>
</evidence>
<feature type="compositionally biased region" description="Basic residues" evidence="1">
    <location>
        <begin position="41"/>
        <end position="54"/>
    </location>
</feature>
<feature type="compositionally biased region" description="Basic and acidic residues" evidence="1">
    <location>
        <begin position="55"/>
        <end position="65"/>
    </location>
</feature>
<dbReference type="AlphaFoldDB" id="A0A6A4QHZ6"/>
<organism evidence="2 3">
    <name type="scientific">Lupinus albus</name>
    <name type="common">White lupine</name>
    <name type="synonym">Lupinus termis</name>
    <dbReference type="NCBI Taxonomy" id="3870"/>
    <lineage>
        <taxon>Eukaryota</taxon>
        <taxon>Viridiplantae</taxon>
        <taxon>Streptophyta</taxon>
        <taxon>Embryophyta</taxon>
        <taxon>Tracheophyta</taxon>
        <taxon>Spermatophyta</taxon>
        <taxon>Magnoliopsida</taxon>
        <taxon>eudicotyledons</taxon>
        <taxon>Gunneridae</taxon>
        <taxon>Pentapetalae</taxon>
        <taxon>rosids</taxon>
        <taxon>fabids</taxon>
        <taxon>Fabales</taxon>
        <taxon>Fabaceae</taxon>
        <taxon>Papilionoideae</taxon>
        <taxon>50 kb inversion clade</taxon>
        <taxon>genistoids sensu lato</taxon>
        <taxon>core genistoids</taxon>
        <taxon>Genisteae</taxon>
        <taxon>Lupinus</taxon>
    </lineage>
</organism>
<feature type="region of interest" description="Disordered" evidence="1">
    <location>
        <begin position="1"/>
        <end position="97"/>
    </location>
</feature>
<dbReference type="InterPro" id="IPR013885">
    <property type="entry name" value="DUF1764_euk"/>
</dbReference>
<sequence>MTKKSSKLAPSQLEENPVVKEEKPSSASKKAGSEIDEIFASKKRKKTESKKTRKHDGATKSIDKTKKTKKDKKTKVPDDGEFANAPSQPRKKTGDGLTIYTEEELGLNKADVGGTPLCPFDCACCF</sequence>